<dbReference type="AlphaFoldDB" id="A0A9D2NG24"/>
<dbReference type="Proteomes" id="UP000823891">
    <property type="component" value="Unassembled WGS sequence"/>
</dbReference>
<dbReference type="EMBL" id="DWWS01000027">
    <property type="protein sequence ID" value="HJC23571.1"/>
    <property type="molecule type" value="Genomic_DNA"/>
</dbReference>
<reference evidence="1" key="1">
    <citation type="journal article" date="2021" name="PeerJ">
        <title>Extensive microbial diversity within the chicken gut microbiome revealed by metagenomics and culture.</title>
        <authorList>
            <person name="Gilroy R."/>
            <person name="Ravi A."/>
            <person name="Getino M."/>
            <person name="Pursley I."/>
            <person name="Horton D.L."/>
            <person name="Alikhan N.F."/>
            <person name="Baker D."/>
            <person name="Gharbi K."/>
            <person name="Hall N."/>
            <person name="Watson M."/>
            <person name="Adriaenssens E.M."/>
            <person name="Foster-Nyarko E."/>
            <person name="Jarju S."/>
            <person name="Secka A."/>
            <person name="Antonio M."/>
            <person name="Oren A."/>
            <person name="Chaudhuri R.R."/>
            <person name="La Ragione R."/>
            <person name="Hildebrand F."/>
            <person name="Pallen M.J."/>
        </authorList>
    </citation>
    <scope>NUCLEOTIDE SEQUENCE</scope>
    <source>
        <strain evidence="1">USAMLcec2-132</strain>
    </source>
</reference>
<protein>
    <submittedName>
        <fullName evidence="1">DUF4160 domain-containing protein</fullName>
    </submittedName>
</protein>
<organism evidence="1 2">
    <name type="scientific">Candidatus Eisenbergiella merdavium</name>
    <dbReference type="NCBI Taxonomy" id="2838551"/>
    <lineage>
        <taxon>Bacteria</taxon>
        <taxon>Bacillati</taxon>
        <taxon>Bacillota</taxon>
        <taxon>Clostridia</taxon>
        <taxon>Lachnospirales</taxon>
        <taxon>Lachnospiraceae</taxon>
        <taxon>Eisenbergiella</taxon>
    </lineage>
</organism>
<dbReference type="Pfam" id="PF13711">
    <property type="entry name" value="DUF4160"/>
    <property type="match status" value="1"/>
</dbReference>
<evidence type="ECO:0000313" key="1">
    <source>
        <dbReference type="EMBL" id="HJC23571.1"/>
    </source>
</evidence>
<comment type="caution">
    <text evidence="1">The sequence shown here is derived from an EMBL/GenBank/DDBJ whole genome shotgun (WGS) entry which is preliminary data.</text>
</comment>
<dbReference type="InterPro" id="IPR025427">
    <property type="entry name" value="DUF4160"/>
</dbReference>
<proteinExistence type="predicted"/>
<gene>
    <name evidence="1" type="ORF">H9761_07705</name>
</gene>
<sequence length="84" mass="9899">MPVISRFYGIIIKMYFRQAEHNPPHFHAIYGEYIGTIDIQTGEMLEGDLPKRALKMVQEWTEQHKEALLNIWNTQNFAELPPLE</sequence>
<evidence type="ECO:0000313" key="2">
    <source>
        <dbReference type="Proteomes" id="UP000823891"/>
    </source>
</evidence>
<reference evidence="1" key="2">
    <citation type="submission" date="2021-04" db="EMBL/GenBank/DDBJ databases">
        <authorList>
            <person name="Gilroy R."/>
        </authorList>
    </citation>
    <scope>NUCLEOTIDE SEQUENCE</scope>
    <source>
        <strain evidence="1">USAMLcec2-132</strain>
    </source>
</reference>
<name>A0A9D2NG24_9FIRM</name>
<accession>A0A9D2NG24</accession>